<accession>A0A2U3LTG3</accession>
<evidence type="ECO:0000313" key="1">
    <source>
        <dbReference type="EMBL" id="SPF55215.1"/>
    </source>
</evidence>
<proteinExistence type="predicted"/>
<sequence>MPVANPNRSGMGGVNHYILVEVENLSPQLAPAYEKGPLQFWHCRDILQQGISTTDLSLTLVAMVHHESHKLLISSLSQGF</sequence>
<name>A0A2U3LTG3_9FIRM</name>
<dbReference type="Proteomes" id="UP000238916">
    <property type="component" value="Unassembled WGS sequence"/>
</dbReference>
<dbReference type="EMBL" id="OMOF01000782">
    <property type="protein sequence ID" value="SPF55215.1"/>
    <property type="molecule type" value="Genomic_DNA"/>
</dbReference>
<protein>
    <submittedName>
        <fullName evidence="1">Uncharacterized protein</fullName>
    </submittedName>
</protein>
<reference evidence="2" key="1">
    <citation type="submission" date="2018-02" db="EMBL/GenBank/DDBJ databases">
        <authorList>
            <person name="Hausmann B."/>
        </authorList>
    </citation>
    <scope>NUCLEOTIDE SEQUENCE [LARGE SCALE GENOMIC DNA]</scope>
    <source>
        <strain evidence="2">Peat soil MAG SbF1</strain>
    </source>
</reference>
<dbReference type="AlphaFoldDB" id="A0A2U3LTG3"/>
<gene>
    <name evidence="1" type="ORF">SBF1_8020004</name>
</gene>
<organism evidence="1 2">
    <name type="scientific">Candidatus Desulfosporosinus infrequens</name>
    <dbReference type="NCBI Taxonomy" id="2043169"/>
    <lineage>
        <taxon>Bacteria</taxon>
        <taxon>Bacillati</taxon>
        <taxon>Bacillota</taxon>
        <taxon>Clostridia</taxon>
        <taxon>Eubacteriales</taxon>
        <taxon>Desulfitobacteriaceae</taxon>
        <taxon>Desulfosporosinus</taxon>
    </lineage>
</organism>
<evidence type="ECO:0000313" key="2">
    <source>
        <dbReference type="Proteomes" id="UP000238916"/>
    </source>
</evidence>